<feature type="signal peptide" evidence="1">
    <location>
        <begin position="1"/>
        <end position="16"/>
    </location>
</feature>
<dbReference type="SMART" id="SM00367">
    <property type="entry name" value="LRR_CC"/>
    <property type="match status" value="2"/>
</dbReference>
<comment type="caution">
    <text evidence="2">The sequence shown here is derived from an EMBL/GenBank/DDBJ whole genome shotgun (WGS) entry which is preliminary data.</text>
</comment>
<organism evidence="2">
    <name type="scientific">Medicago truncatula</name>
    <name type="common">Barrel medic</name>
    <name type="synonym">Medicago tribuloides</name>
    <dbReference type="NCBI Taxonomy" id="3880"/>
    <lineage>
        <taxon>Eukaryota</taxon>
        <taxon>Viridiplantae</taxon>
        <taxon>Streptophyta</taxon>
        <taxon>Embryophyta</taxon>
        <taxon>Tracheophyta</taxon>
        <taxon>Spermatophyta</taxon>
        <taxon>Magnoliopsida</taxon>
        <taxon>eudicotyledons</taxon>
        <taxon>Gunneridae</taxon>
        <taxon>Pentapetalae</taxon>
        <taxon>rosids</taxon>
        <taxon>fabids</taxon>
        <taxon>Fabales</taxon>
        <taxon>Fabaceae</taxon>
        <taxon>Papilionoideae</taxon>
        <taxon>50 kb inversion clade</taxon>
        <taxon>NPAAA clade</taxon>
        <taxon>Hologalegina</taxon>
        <taxon>IRL clade</taxon>
        <taxon>Trifolieae</taxon>
        <taxon>Medicago</taxon>
    </lineage>
</organism>
<dbReference type="EMBL" id="PSQE01000004">
    <property type="protein sequence ID" value="RHN59764.1"/>
    <property type="molecule type" value="Genomic_DNA"/>
</dbReference>
<feature type="chain" id="PRO_5017445226" evidence="1">
    <location>
        <begin position="17"/>
        <end position="148"/>
    </location>
</feature>
<evidence type="ECO:0000256" key="1">
    <source>
        <dbReference type="SAM" id="SignalP"/>
    </source>
</evidence>
<dbReference type="InterPro" id="IPR032675">
    <property type="entry name" value="LRR_dom_sf"/>
</dbReference>
<dbReference type="InterPro" id="IPR006553">
    <property type="entry name" value="Leu-rich_rpt_Cys-con_subtyp"/>
</dbReference>
<dbReference type="Gene3D" id="3.80.10.10">
    <property type="entry name" value="Ribonuclease Inhibitor"/>
    <property type="match status" value="1"/>
</dbReference>
<protein>
    <submittedName>
        <fullName evidence="2">Putative leucine-rich repeat domain, L domain-containing protein</fullName>
    </submittedName>
</protein>
<dbReference type="SUPFAM" id="SSF52047">
    <property type="entry name" value="RNI-like"/>
    <property type="match status" value="1"/>
</dbReference>
<gene>
    <name evidence="2" type="ORF">MtrunA17_Chr4g0017371</name>
</gene>
<dbReference type="Gramene" id="rna21879">
    <property type="protein sequence ID" value="RHN59764.1"/>
    <property type="gene ID" value="gene21879"/>
</dbReference>
<dbReference type="InterPro" id="IPR050648">
    <property type="entry name" value="F-box_LRR-repeat"/>
</dbReference>
<reference evidence="2" key="1">
    <citation type="journal article" date="2018" name="Nat. Plants">
        <title>Whole-genome landscape of Medicago truncatula symbiotic genes.</title>
        <authorList>
            <person name="Pecrix Y."/>
            <person name="Gamas P."/>
            <person name="Carrere S."/>
        </authorList>
    </citation>
    <scope>NUCLEOTIDE SEQUENCE</scope>
    <source>
        <tissue evidence="2">Leaves</tissue>
    </source>
</reference>
<keyword evidence="1" id="KW-0732">Signal</keyword>
<sequence>MKTSICLLLFSPNLQLLYLSSFYAISNEGIGQVLKKSSKIRHLNFAHCSRLKQLIMNLKVSTLVVLNLLHTRICDKSLYMISTSCFGLLHLDLGHCYNVTENGVMQIVENCTQLREINLQGCCKVVADVFVAEIFLASWMPCVLVCWK</sequence>
<evidence type="ECO:0000313" key="2">
    <source>
        <dbReference type="EMBL" id="RHN59764.1"/>
    </source>
</evidence>
<accession>A0A396I695</accession>
<dbReference type="PANTHER" id="PTHR13382:SF56">
    <property type="entry name" value="PROTEIN, PUTATIVE-RELATED"/>
    <property type="match status" value="1"/>
</dbReference>
<name>A0A396I695_MEDTR</name>
<dbReference type="Proteomes" id="UP000265566">
    <property type="component" value="Chromosome 4"/>
</dbReference>
<proteinExistence type="predicted"/>
<dbReference type="PANTHER" id="PTHR13382">
    <property type="entry name" value="MITOCHONDRIAL ATP SYNTHASE COUPLING FACTOR B"/>
    <property type="match status" value="1"/>
</dbReference>
<dbReference type="AlphaFoldDB" id="A0A396I695"/>